<gene>
    <name evidence="5" type="ORF">HMPREF9195_02036</name>
</gene>
<dbReference type="EMBL" id="ATFE01000014">
    <property type="protein sequence ID" value="EPF27906.1"/>
    <property type="molecule type" value="Genomic_DNA"/>
</dbReference>
<protein>
    <recommendedName>
        <fullName evidence="4">HTH araC/xylS-type domain-containing protein</fullName>
    </recommendedName>
</protein>
<evidence type="ECO:0000313" key="5">
    <source>
        <dbReference type="EMBL" id="EPF27906.1"/>
    </source>
</evidence>
<dbReference type="PRINTS" id="PR00032">
    <property type="entry name" value="HTHARAC"/>
</dbReference>
<name>A0AA87NL43_TREMD</name>
<keyword evidence="3" id="KW-0804">Transcription</keyword>
<evidence type="ECO:0000259" key="4">
    <source>
        <dbReference type="PROSITE" id="PS01124"/>
    </source>
</evidence>
<dbReference type="GO" id="GO:0043565">
    <property type="term" value="F:sequence-specific DNA binding"/>
    <property type="evidence" value="ECO:0007669"/>
    <property type="project" value="InterPro"/>
</dbReference>
<dbReference type="Pfam" id="PF12833">
    <property type="entry name" value="HTH_18"/>
    <property type="match status" value="1"/>
</dbReference>
<proteinExistence type="predicted"/>
<keyword evidence="2" id="KW-0238">DNA-binding</keyword>
<comment type="caution">
    <text evidence="5">The sequence shown here is derived from an EMBL/GenBank/DDBJ whole genome shotgun (WGS) entry which is preliminary data.</text>
</comment>
<feature type="domain" description="HTH araC/xylS-type" evidence="4">
    <location>
        <begin position="235"/>
        <end position="333"/>
    </location>
</feature>
<dbReference type="PROSITE" id="PS01124">
    <property type="entry name" value="HTH_ARAC_FAMILY_2"/>
    <property type="match status" value="1"/>
</dbReference>
<reference evidence="5 6" key="1">
    <citation type="submission" date="2013-04" db="EMBL/GenBank/DDBJ databases">
        <title>The Genome Sequence of Treponema medium ATCC 700293.</title>
        <authorList>
            <consortium name="The Broad Institute Genomics Platform"/>
            <person name="Earl A."/>
            <person name="Ward D."/>
            <person name="Feldgarden M."/>
            <person name="Gevers D."/>
            <person name="Leonetti C."/>
            <person name="Blanton J.M."/>
            <person name="Dewhirst F.E."/>
            <person name="Izard J."/>
            <person name="Walker B."/>
            <person name="Young S."/>
            <person name="Zeng Q."/>
            <person name="Gargeya S."/>
            <person name="Fitzgerald M."/>
            <person name="Haas B."/>
            <person name="Abouelleil A."/>
            <person name="Allen A.W."/>
            <person name="Alvarado L."/>
            <person name="Arachchi H.M."/>
            <person name="Berlin A.M."/>
            <person name="Chapman S.B."/>
            <person name="Gainer-Dewar J."/>
            <person name="Goldberg J."/>
            <person name="Griggs A."/>
            <person name="Gujja S."/>
            <person name="Hansen M."/>
            <person name="Howarth C."/>
            <person name="Imamovic A."/>
            <person name="Ireland A."/>
            <person name="Larimer J."/>
            <person name="McCowan C."/>
            <person name="Murphy C."/>
            <person name="Pearson M."/>
            <person name="Poon T.W."/>
            <person name="Priest M."/>
            <person name="Roberts A."/>
            <person name="Saif S."/>
            <person name="Shea T."/>
            <person name="Sisk P."/>
            <person name="Sykes S."/>
            <person name="Wortman J."/>
            <person name="Nusbaum C."/>
            <person name="Birren B."/>
        </authorList>
    </citation>
    <scope>NUCLEOTIDE SEQUENCE [LARGE SCALE GENOMIC DNA]</scope>
    <source>
        <strain evidence="5 6">ATCC 700293</strain>
    </source>
</reference>
<dbReference type="InterPro" id="IPR020449">
    <property type="entry name" value="Tscrpt_reg_AraC-type_HTH"/>
</dbReference>
<dbReference type="InterPro" id="IPR009057">
    <property type="entry name" value="Homeodomain-like_sf"/>
</dbReference>
<dbReference type="Proteomes" id="UP000014634">
    <property type="component" value="Unassembled WGS sequence"/>
</dbReference>
<evidence type="ECO:0000256" key="1">
    <source>
        <dbReference type="ARBA" id="ARBA00023015"/>
    </source>
</evidence>
<dbReference type="PANTHER" id="PTHR47893:SF1">
    <property type="entry name" value="REGULATORY PROTEIN PCHR"/>
    <property type="match status" value="1"/>
</dbReference>
<dbReference type="Gene3D" id="1.10.10.60">
    <property type="entry name" value="Homeodomain-like"/>
    <property type="match status" value="1"/>
</dbReference>
<dbReference type="InterPro" id="IPR053142">
    <property type="entry name" value="PchR_regulatory_protein"/>
</dbReference>
<dbReference type="SMART" id="SM00342">
    <property type="entry name" value="HTH_ARAC"/>
    <property type="match status" value="1"/>
</dbReference>
<accession>A0AA87NL43</accession>
<dbReference type="SUPFAM" id="SSF46689">
    <property type="entry name" value="Homeodomain-like"/>
    <property type="match status" value="1"/>
</dbReference>
<dbReference type="PANTHER" id="PTHR47893">
    <property type="entry name" value="REGULATORY PROTEIN PCHR"/>
    <property type="match status" value="1"/>
</dbReference>
<dbReference type="GO" id="GO:0003700">
    <property type="term" value="F:DNA-binding transcription factor activity"/>
    <property type="evidence" value="ECO:0007669"/>
    <property type="project" value="InterPro"/>
</dbReference>
<evidence type="ECO:0000256" key="2">
    <source>
        <dbReference type="ARBA" id="ARBA00023125"/>
    </source>
</evidence>
<evidence type="ECO:0000256" key="3">
    <source>
        <dbReference type="ARBA" id="ARBA00023163"/>
    </source>
</evidence>
<dbReference type="AlphaFoldDB" id="A0AA87NL43"/>
<evidence type="ECO:0000313" key="6">
    <source>
        <dbReference type="Proteomes" id="UP000014634"/>
    </source>
</evidence>
<dbReference type="InterPro" id="IPR018060">
    <property type="entry name" value="HTH_AraC"/>
</dbReference>
<sequence length="339" mass="38854">MTEGNQQQTFHNLGDASFYMRDYHFNETDEKKCGTIHTYYPPAKAGHGIMYQVQPAEGIFLSVSDWTPYHDMERQYQLEHKMIKMYYLESGEVKLIQNGKRTAVIQEGINLYLNRPSKGRVLYRAGIPIRYVSVLLLEDYFLPFLQSRYASDGLHYAALFSWHECNYNTPEIGSIFLQIKHKILSGETSSLYYESKVWELLSVAAGNVQRHGKQVSVSLNRTKACLSPIERKALERVRFAIEHSILNPPRSEELCSIAAMGHTKFRRTFRLLYGLSPREYILKARMQYACLLLSKPALSIGGIAAHLGYANAGKFSRAFRKLYHQSPAEYRASVQISSV</sequence>
<organism evidence="5 6">
    <name type="scientific">Treponema medium ATCC 700293</name>
    <dbReference type="NCBI Taxonomy" id="1125700"/>
    <lineage>
        <taxon>Bacteria</taxon>
        <taxon>Pseudomonadati</taxon>
        <taxon>Spirochaetota</taxon>
        <taxon>Spirochaetia</taxon>
        <taxon>Spirochaetales</taxon>
        <taxon>Treponemataceae</taxon>
        <taxon>Treponema</taxon>
    </lineage>
</organism>
<keyword evidence="1" id="KW-0805">Transcription regulation</keyword>